<sequence length="333" mass="33396">MIRPGPRNLITDVPGIRVGNAEDARVLTGVTVILPDERALAAADVRGGGPGTRETDALAAGRLVERVDAVVLSGGSAFGLAAADAAMAWLAARGRGFPVAEQVVPIVPAAVLFDLANGGDKSGAPPHRDLAAAACAAAGPGFALGNAGAGMGAKAGDLKGGLGSASAVLEDGVTVGGLAAVNSLGGVTYPGSSTLWAWAWEQAGEMGGQEPPRAPVGLAPDLPSPGALEPGTNTTLAVVATDADLSRDEALRVATMAHDGLARAIRPLHTPFDGDTVFVLATHRRPLARPRAAGVAVLGAVAADCLTRAVGRAIVSAESAGRFESWRARFRKE</sequence>
<dbReference type="Pfam" id="PF03576">
    <property type="entry name" value="Peptidase_S58"/>
    <property type="match status" value="1"/>
</dbReference>
<evidence type="ECO:0000256" key="1">
    <source>
        <dbReference type="ARBA" id="ARBA00007068"/>
    </source>
</evidence>
<dbReference type="SUPFAM" id="SSF56266">
    <property type="entry name" value="DmpA/ArgJ-like"/>
    <property type="match status" value="1"/>
</dbReference>
<dbReference type="InterPro" id="IPR005321">
    <property type="entry name" value="Peptidase_S58_DmpA"/>
</dbReference>
<dbReference type="PANTHER" id="PTHR36512:SF3">
    <property type="entry name" value="BLR5678 PROTEIN"/>
    <property type="match status" value="1"/>
</dbReference>
<organism evidence="2">
    <name type="scientific">uncultured Alphaproteobacteria bacterium</name>
    <dbReference type="NCBI Taxonomy" id="91750"/>
    <lineage>
        <taxon>Bacteria</taxon>
        <taxon>Pseudomonadati</taxon>
        <taxon>Pseudomonadota</taxon>
        <taxon>Alphaproteobacteria</taxon>
        <taxon>environmental samples</taxon>
    </lineage>
</organism>
<dbReference type="EMBL" id="FLUO01000001">
    <property type="protein sequence ID" value="SBW07517.1"/>
    <property type="molecule type" value="Genomic_DNA"/>
</dbReference>
<gene>
    <name evidence="2" type="ORF">KL86APRO_12252</name>
</gene>
<reference evidence="2" key="1">
    <citation type="submission" date="2016-04" db="EMBL/GenBank/DDBJ databases">
        <authorList>
            <person name="Evans L.H."/>
            <person name="Alamgir A."/>
            <person name="Owens N."/>
            <person name="Weber N.D."/>
            <person name="Virtaneva K."/>
            <person name="Barbian K."/>
            <person name="Babar A."/>
            <person name="Rosenke K."/>
        </authorList>
    </citation>
    <scope>NUCLEOTIDE SEQUENCE</scope>
    <source>
        <strain evidence="2">86</strain>
    </source>
</reference>
<proteinExistence type="inferred from homology"/>
<dbReference type="CDD" id="cd02252">
    <property type="entry name" value="nylC_like"/>
    <property type="match status" value="1"/>
</dbReference>
<comment type="similarity">
    <text evidence="1">Belongs to the peptidase S58 family.</text>
</comment>
<protein>
    <submittedName>
        <fullName evidence="2">Uncharacterized protein</fullName>
    </submittedName>
</protein>
<dbReference type="PANTHER" id="PTHR36512">
    <property type="entry name" value="D-AMINOPEPTIDASE"/>
    <property type="match status" value="1"/>
</dbReference>
<dbReference type="AlphaFoldDB" id="A0A212K7B8"/>
<dbReference type="InterPro" id="IPR016117">
    <property type="entry name" value="ArgJ-like_dom_sf"/>
</dbReference>
<dbReference type="Gene3D" id="3.60.70.12">
    <property type="entry name" value="L-amino peptidase D-ALA esterase/amidase"/>
    <property type="match status" value="1"/>
</dbReference>
<evidence type="ECO:0000313" key="2">
    <source>
        <dbReference type="EMBL" id="SBW07517.1"/>
    </source>
</evidence>
<accession>A0A212K7B8</accession>
<name>A0A212K7B8_9PROT</name>
<dbReference type="GO" id="GO:0004177">
    <property type="term" value="F:aminopeptidase activity"/>
    <property type="evidence" value="ECO:0007669"/>
    <property type="project" value="TreeGrafter"/>
</dbReference>